<feature type="region of interest" description="Disordered" evidence="1">
    <location>
        <begin position="1"/>
        <end position="21"/>
    </location>
</feature>
<dbReference type="Proteomes" id="UP000250088">
    <property type="component" value="Chromosome"/>
</dbReference>
<reference evidence="3" key="1">
    <citation type="submission" date="2017-02" db="EMBL/GenBank/DDBJ databases">
        <title>Natronthermophilus aegyptiacus gen. nov.,sp. nov., an aerobic, extremely halophilic alkalithermophilic archaeon isolated from the athalassohaline Wadi An Natrun, Egypt.</title>
        <authorList>
            <person name="Zhao B."/>
        </authorList>
    </citation>
    <scope>NUCLEOTIDE SEQUENCE [LARGE SCALE GENOMIC DNA]</scope>
    <source>
        <strain evidence="3">JW/NM-HA 15</strain>
    </source>
</reference>
<evidence type="ECO:0000313" key="3">
    <source>
        <dbReference type="Proteomes" id="UP000250088"/>
    </source>
</evidence>
<name>A0A2Z2HWV4_9EURY</name>
<dbReference type="GeneID" id="99990830"/>
<keyword evidence="3" id="KW-1185">Reference proteome</keyword>
<accession>A0A2Z2HWV4</accession>
<evidence type="ECO:0000256" key="1">
    <source>
        <dbReference type="SAM" id="MobiDB-lite"/>
    </source>
</evidence>
<proteinExistence type="predicted"/>
<dbReference type="InterPro" id="IPR053463">
    <property type="entry name" value="Brz_Regulator"/>
</dbReference>
<dbReference type="EMBL" id="CP019893">
    <property type="protein sequence ID" value="ARS90665.1"/>
    <property type="molecule type" value="Genomic_DNA"/>
</dbReference>
<dbReference type="KEGG" id="naj:B1756_13630"/>
<feature type="compositionally biased region" description="Basic and acidic residues" evidence="1">
    <location>
        <begin position="1"/>
        <end position="14"/>
    </location>
</feature>
<sequence>MERPTRDEPADRGTDGGPTTLSCPICASTVPAGLPYSATVVALETEFLDGSDRPRTTSRIRRIQVRCVRSHPLTVWYDW</sequence>
<organism evidence="2 3">
    <name type="scientific">Natrarchaeobaculum aegyptiacum</name>
    <dbReference type="NCBI Taxonomy" id="745377"/>
    <lineage>
        <taxon>Archaea</taxon>
        <taxon>Methanobacteriati</taxon>
        <taxon>Methanobacteriota</taxon>
        <taxon>Stenosarchaea group</taxon>
        <taxon>Halobacteria</taxon>
        <taxon>Halobacteriales</taxon>
        <taxon>Natrialbaceae</taxon>
        <taxon>Natrarchaeobaculum</taxon>
    </lineage>
</organism>
<dbReference type="AlphaFoldDB" id="A0A2Z2HWV4"/>
<dbReference type="Pfam" id="PF23454">
    <property type="entry name" value="Zn_ribbon_Brz"/>
    <property type="match status" value="1"/>
</dbReference>
<gene>
    <name evidence="2" type="ORF">B1756_13630</name>
</gene>
<dbReference type="RefSeq" id="WP_086889038.1">
    <property type="nucleotide sequence ID" value="NZ_CP019893.1"/>
</dbReference>
<evidence type="ECO:0000313" key="2">
    <source>
        <dbReference type="EMBL" id="ARS90665.1"/>
    </source>
</evidence>
<protein>
    <submittedName>
        <fullName evidence="2">Uncharacterized protein</fullName>
    </submittedName>
</protein>